<comment type="catalytic activity">
    <reaction evidence="1 10">
        <text>[protein]-peptidylproline (omega=180) = [protein]-peptidylproline (omega=0)</text>
        <dbReference type="Rhea" id="RHEA:16237"/>
        <dbReference type="Rhea" id="RHEA-COMP:10747"/>
        <dbReference type="Rhea" id="RHEA-COMP:10748"/>
        <dbReference type="ChEBI" id="CHEBI:83833"/>
        <dbReference type="ChEBI" id="CHEBI:83834"/>
        <dbReference type="EC" id="5.2.1.8"/>
    </reaction>
</comment>
<dbReference type="SUPFAM" id="SSF140984">
    <property type="entry name" value="PTPA-like"/>
    <property type="match status" value="2"/>
</dbReference>
<evidence type="ECO:0000256" key="10">
    <source>
        <dbReference type="RuleBase" id="RU361210"/>
    </source>
</evidence>
<keyword evidence="5 10" id="KW-0963">Cytoplasm</keyword>
<dbReference type="CDD" id="cd04087">
    <property type="entry name" value="PTPA"/>
    <property type="match status" value="1"/>
</dbReference>
<sequence length="470" mass="52805">MGLTKRIVSPADLRQWTSSIACNEILNLINSVNSKLVSRPIQDNLKSSKLQQAIKDYPPDEQPQRFGNKAFRRWFTWLQENAIEIGSTIFHDHGTTDFTDPPMLYTEAVDEVSGYLVESFGNSTRIDYGTGHELAFLAFLTCLFKLNILKTQTDSGASTINDLLAVGLVVMPKYLVLVRLLQTTYRMEPAGSHGVWCLDDFQFVPFIWGSSQLIGSQHNPTVITDRDVVELEKDKYLLFSCISYIHQLLLEQQQQLLKNSQLNFLENLLTWLINLPCFGDATEVGELISHLHTELENNCGTYEGVYKSLCESWTSSSADSNDGQRSNLIFFDVDFPNDPLSADEILNEFENNVSEEANSELKSKCKTGPFEEHSHTLYGISEVPKWEKVNSGLIKMYKGEVLEKFPVVQHFLFGSLLSFDKIQNSKPLGGSGINVGVGFSQQGFIPSNIDSFVKPISSTIQQSNQHGEKS</sequence>
<accession>A0A183LDY3</accession>
<evidence type="ECO:0000256" key="8">
    <source>
        <dbReference type="ARBA" id="ARBA00044786"/>
    </source>
</evidence>
<dbReference type="GO" id="GO:0000159">
    <property type="term" value="C:protein phosphatase type 2A complex"/>
    <property type="evidence" value="ECO:0007669"/>
    <property type="project" value="TreeGrafter"/>
</dbReference>
<comment type="similarity">
    <text evidence="3 10">Belongs to the PTPA-type PPIase family.</text>
</comment>
<dbReference type="GO" id="GO:0005737">
    <property type="term" value="C:cytoplasm"/>
    <property type="evidence" value="ECO:0007669"/>
    <property type="project" value="UniProtKB-SubCell"/>
</dbReference>
<dbReference type="PANTHER" id="PTHR10012">
    <property type="entry name" value="SERINE/THREONINE-PROTEIN PHOSPHATASE 2A REGULATORY SUBUNIT B"/>
    <property type="match status" value="1"/>
</dbReference>
<dbReference type="Pfam" id="PF03095">
    <property type="entry name" value="PTPA"/>
    <property type="match status" value="2"/>
</dbReference>
<comment type="function">
    <text evidence="10">PPIases accelerate the folding of proteins. It catalyzes the cis-trans isomerization of proline imidic peptide bonds in oligopeptides.</text>
</comment>
<dbReference type="GO" id="GO:0007052">
    <property type="term" value="P:mitotic spindle organization"/>
    <property type="evidence" value="ECO:0007669"/>
    <property type="project" value="TreeGrafter"/>
</dbReference>
<keyword evidence="12" id="KW-1185">Reference proteome</keyword>
<dbReference type="PANTHER" id="PTHR10012:SF0">
    <property type="entry name" value="SERINE_THREONINE-PROTEIN PHOSPHATASE 2A ACTIVATOR"/>
    <property type="match status" value="1"/>
</dbReference>
<dbReference type="InterPro" id="IPR004327">
    <property type="entry name" value="Phstyr_phstse_ac"/>
</dbReference>
<name>A0A183LDY3_9TREM</name>
<evidence type="ECO:0000256" key="5">
    <source>
        <dbReference type="ARBA" id="ARBA00022490"/>
    </source>
</evidence>
<dbReference type="InterPro" id="IPR037218">
    <property type="entry name" value="PTPA_sf"/>
</dbReference>
<keyword evidence="7 10" id="KW-0413">Isomerase</keyword>
<dbReference type="InterPro" id="IPR043170">
    <property type="entry name" value="PTPA_C_lid"/>
</dbReference>
<dbReference type="GO" id="GO:0008160">
    <property type="term" value="F:protein tyrosine phosphatase activator activity"/>
    <property type="evidence" value="ECO:0007669"/>
    <property type="project" value="TreeGrafter"/>
</dbReference>
<dbReference type="GO" id="GO:0003755">
    <property type="term" value="F:peptidyl-prolyl cis-trans isomerase activity"/>
    <property type="evidence" value="ECO:0007669"/>
    <property type="project" value="UniProtKB-KW"/>
</dbReference>
<dbReference type="EC" id="5.2.1.8" evidence="4 10"/>
<evidence type="ECO:0000313" key="11">
    <source>
        <dbReference type="EMBL" id="VDO53600.1"/>
    </source>
</evidence>
<evidence type="ECO:0000313" key="12">
    <source>
        <dbReference type="Proteomes" id="UP000277204"/>
    </source>
</evidence>
<dbReference type="Proteomes" id="UP000277204">
    <property type="component" value="Unassembled WGS sequence"/>
</dbReference>
<organism evidence="11 12">
    <name type="scientific">Schistosoma margrebowiei</name>
    <dbReference type="NCBI Taxonomy" id="48269"/>
    <lineage>
        <taxon>Eukaryota</taxon>
        <taxon>Metazoa</taxon>
        <taxon>Spiralia</taxon>
        <taxon>Lophotrochozoa</taxon>
        <taxon>Platyhelminthes</taxon>
        <taxon>Trematoda</taxon>
        <taxon>Digenea</taxon>
        <taxon>Strigeidida</taxon>
        <taxon>Schistosomatoidea</taxon>
        <taxon>Schistosomatidae</taxon>
        <taxon>Schistosoma</taxon>
    </lineage>
</organism>
<dbReference type="GO" id="GO:0005634">
    <property type="term" value="C:nucleus"/>
    <property type="evidence" value="ECO:0007669"/>
    <property type="project" value="TreeGrafter"/>
</dbReference>
<dbReference type="Gene3D" id="1.20.120.1150">
    <property type="match status" value="2"/>
</dbReference>
<dbReference type="EMBL" id="UZAI01000491">
    <property type="protein sequence ID" value="VDO53600.1"/>
    <property type="molecule type" value="Genomic_DNA"/>
</dbReference>
<dbReference type="PIRSF" id="PIRSF016325">
    <property type="entry name" value="Phstyr_phstse_ac"/>
    <property type="match status" value="1"/>
</dbReference>
<proteinExistence type="inferred from homology"/>
<dbReference type="STRING" id="48269.A0A183LDY3"/>
<evidence type="ECO:0000256" key="9">
    <source>
        <dbReference type="ARBA" id="ARBA00044820"/>
    </source>
</evidence>
<evidence type="ECO:0000256" key="1">
    <source>
        <dbReference type="ARBA" id="ARBA00000971"/>
    </source>
</evidence>
<evidence type="ECO:0000256" key="6">
    <source>
        <dbReference type="ARBA" id="ARBA00023110"/>
    </source>
</evidence>
<evidence type="ECO:0000256" key="3">
    <source>
        <dbReference type="ARBA" id="ARBA00011019"/>
    </source>
</evidence>
<keyword evidence="6 10" id="KW-0697">Rotamase</keyword>
<protein>
    <recommendedName>
        <fullName evidence="8 10">Serine/threonine-protein phosphatase 2A activator</fullName>
        <ecNumber evidence="4 10">5.2.1.8</ecNumber>
    </recommendedName>
    <alternativeName>
        <fullName evidence="9 10">Phosphotyrosyl phosphatase activator</fullName>
    </alternativeName>
</protein>
<evidence type="ECO:0000256" key="2">
    <source>
        <dbReference type="ARBA" id="ARBA00004496"/>
    </source>
</evidence>
<evidence type="ECO:0000256" key="4">
    <source>
        <dbReference type="ARBA" id="ARBA00013194"/>
    </source>
</evidence>
<gene>
    <name evidence="11" type="ORF">SMRZ_LOCUS2008</name>
</gene>
<evidence type="ECO:0000256" key="7">
    <source>
        <dbReference type="ARBA" id="ARBA00023235"/>
    </source>
</evidence>
<comment type="subcellular location">
    <subcellularLocation>
        <location evidence="2 10">Cytoplasm</location>
    </subcellularLocation>
</comment>
<dbReference type="AlphaFoldDB" id="A0A183LDY3"/>
<reference evidence="11 12" key="1">
    <citation type="submission" date="2018-11" db="EMBL/GenBank/DDBJ databases">
        <authorList>
            <consortium name="Pathogen Informatics"/>
        </authorList>
    </citation>
    <scope>NUCLEOTIDE SEQUENCE [LARGE SCALE GENOMIC DNA]</scope>
    <source>
        <strain evidence="11 12">Zambia</strain>
    </source>
</reference>